<keyword evidence="1" id="KW-0812">Transmembrane</keyword>
<evidence type="ECO:0000313" key="3">
    <source>
        <dbReference type="Proteomes" id="UP000887229"/>
    </source>
</evidence>
<dbReference type="Proteomes" id="UP000887229">
    <property type="component" value="Unassembled WGS sequence"/>
</dbReference>
<dbReference type="PANTHER" id="PTHR35340">
    <property type="entry name" value="PQQ ENZYME REPEAT PROTEIN-RELATED"/>
    <property type="match status" value="1"/>
</dbReference>
<dbReference type="Pfam" id="PF14269">
    <property type="entry name" value="Arylsulfotran_2"/>
    <property type="match status" value="1"/>
</dbReference>
<dbReference type="GeneID" id="70289643"/>
<keyword evidence="3" id="KW-1185">Reference proteome</keyword>
<feature type="transmembrane region" description="Helical" evidence="1">
    <location>
        <begin position="12"/>
        <end position="36"/>
    </location>
</feature>
<comment type="caution">
    <text evidence="2">The sequence shown here is derived from an EMBL/GenBank/DDBJ whole genome shotgun (WGS) entry which is preliminary data.</text>
</comment>
<accession>A0A9P8CN76</accession>
<dbReference type="RefSeq" id="XP_046115340.1">
    <property type="nucleotide sequence ID" value="XM_046258740.1"/>
</dbReference>
<organism evidence="2 3">
    <name type="scientific">Emericellopsis atlantica</name>
    <dbReference type="NCBI Taxonomy" id="2614577"/>
    <lineage>
        <taxon>Eukaryota</taxon>
        <taxon>Fungi</taxon>
        <taxon>Dikarya</taxon>
        <taxon>Ascomycota</taxon>
        <taxon>Pezizomycotina</taxon>
        <taxon>Sordariomycetes</taxon>
        <taxon>Hypocreomycetidae</taxon>
        <taxon>Hypocreales</taxon>
        <taxon>Bionectriaceae</taxon>
        <taxon>Emericellopsis</taxon>
    </lineage>
</organism>
<dbReference type="PANTHER" id="PTHR35340:SF6">
    <property type="entry name" value="ASST-DOMAIN-CONTAINING PROTEIN"/>
    <property type="match status" value="1"/>
</dbReference>
<evidence type="ECO:0000256" key="1">
    <source>
        <dbReference type="SAM" id="Phobius"/>
    </source>
</evidence>
<dbReference type="InterPro" id="IPR039535">
    <property type="entry name" value="ASST-like"/>
</dbReference>
<reference evidence="2" key="1">
    <citation type="journal article" date="2021" name="IMA Fungus">
        <title>Genomic characterization of three marine fungi, including Emericellopsis atlantica sp. nov. with signatures of a generalist lifestyle and marine biomass degradation.</title>
        <authorList>
            <person name="Hagestad O.C."/>
            <person name="Hou L."/>
            <person name="Andersen J.H."/>
            <person name="Hansen E.H."/>
            <person name="Altermark B."/>
            <person name="Li C."/>
            <person name="Kuhnert E."/>
            <person name="Cox R.J."/>
            <person name="Crous P.W."/>
            <person name="Spatafora J.W."/>
            <person name="Lail K."/>
            <person name="Amirebrahimi M."/>
            <person name="Lipzen A."/>
            <person name="Pangilinan J."/>
            <person name="Andreopoulos W."/>
            <person name="Hayes R.D."/>
            <person name="Ng V."/>
            <person name="Grigoriev I.V."/>
            <person name="Jackson S.A."/>
            <person name="Sutton T.D.S."/>
            <person name="Dobson A.D.W."/>
            <person name="Rama T."/>
        </authorList>
    </citation>
    <scope>NUCLEOTIDE SEQUENCE</scope>
    <source>
        <strain evidence="2">TS7</strain>
    </source>
</reference>
<name>A0A9P8CN76_9HYPO</name>
<dbReference type="EMBL" id="MU251268">
    <property type="protein sequence ID" value="KAG9251416.1"/>
    <property type="molecule type" value="Genomic_DNA"/>
</dbReference>
<evidence type="ECO:0000313" key="2">
    <source>
        <dbReference type="EMBL" id="KAG9251416.1"/>
    </source>
</evidence>
<proteinExistence type="predicted"/>
<gene>
    <name evidence="2" type="ORF">F5Z01DRAFT_279871</name>
</gene>
<dbReference type="AlphaFoldDB" id="A0A9P8CN76"/>
<protein>
    <submittedName>
        <fullName evidence="2">ASST-domain-containing protein</fullName>
    </submittedName>
</protein>
<dbReference type="OrthoDB" id="5377172at2759"/>
<keyword evidence="1" id="KW-1133">Transmembrane helix</keyword>
<keyword evidence="1" id="KW-0472">Membrane</keyword>
<dbReference type="InterPro" id="IPR053143">
    <property type="entry name" value="Arylsulfate_ST"/>
</dbReference>
<sequence length="547" mass="60914">MIDLCAARSVRIAALTILIFLTTGYLLSASTLAFGWRNTFAPARIESWPYIEVVVPEGKKWPYRKFKSSAWMPPNMTITRNEGALAKGYYIFTAKNRGPSGGLVQSAPVIMTDDNELVYAHDGPYGANNFRVQEVNGKPHLTVWLGESVTGHGYGQFHTIDESYQVQTSLFSGNIAPQSLAAGKKAPGLSDFHEQEMTERGTVYMVAYNNTQVNLTSIGGKEDGWLSDSLIYEVNMTTGETLFTWSAKDHIPLEASKLPIKSYMGDGSKGHPWDHFHINSVQEIGENLLINSRHTFAMYLLSRKTGEVLWELSGRGEGGDFGPLAEADRFKWHHQARAHNVTEDGMTISIFDNHNMQQDNGTAPTRGLVLRVDLPPDASKPPTVLRSVRGDKPFYVGSQGSYDPALENGNQLMCYGPVPMIQEFGSDGKVRWEGRFGRDETVQSYRAFKSEWHATPTDWDPRLHVEKIHDDTLKDEQQVEGYVSWNGATDVTGWNIHVRRGGVWSKMGRADRKGFETVFRVAAPEGCVVVGAVMDGVEVRRSNEVCL</sequence>